<protein>
    <submittedName>
        <fullName evidence="1">Uncharacterized protein</fullName>
    </submittedName>
</protein>
<proteinExistence type="predicted"/>
<evidence type="ECO:0000313" key="2">
    <source>
        <dbReference type="Proteomes" id="UP000232003"/>
    </source>
</evidence>
<dbReference type="EMBL" id="CP024785">
    <property type="protein sequence ID" value="AUB37408.1"/>
    <property type="molecule type" value="Genomic_DNA"/>
</dbReference>
<dbReference type="Proteomes" id="UP000232003">
    <property type="component" value="Chromosome"/>
</dbReference>
<dbReference type="RefSeq" id="WP_100899054.1">
    <property type="nucleotide sequence ID" value="NZ_CAWNNC010000001.1"/>
</dbReference>
<dbReference type="OrthoDB" id="9916800at2"/>
<evidence type="ECO:0000313" key="1">
    <source>
        <dbReference type="EMBL" id="AUB37408.1"/>
    </source>
</evidence>
<dbReference type="KEGG" id="nfl:COO91_03353"/>
<sequence>MSRQLPWSTEPKDALEYAEIGHPEYGVLKIARLGSLTPNEELAIADYYVGLKQQSLSEAKVEIATILFRYRVDPNWARQDTLDKIKYYPLIEDLYDFVNSERSRWVGDSYLVRLQGSDAYIAAANYAKACGGVVAGRPDIAGTYFVFADQSKVPLGFVVDSSFYTDEITLEEPKK</sequence>
<organism evidence="1 2">
    <name type="scientific">Nostoc flagelliforme CCNUN1</name>
    <dbReference type="NCBI Taxonomy" id="2038116"/>
    <lineage>
        <taxon>Bacteria</taxon>
        <taxon>Bacillati</taxon>
        <taxon>Cyanobacteriota</taxon>
        <taxon>Cyanophyceae</taxon>
        <taxon>Nostocales</taxon>
        <taxon>Nostocaceae</taxon>
        <taxon>Nostoc</taxon>
    </lineage>
</organism>
<reference evidence="1 2" key="1">
    <citation type="submission" date="2017-11" db="EMBL/GenBank/DDBJ databases">
        <title>Complete genome of a free-living desiccation-tolerant cyanobacterium and its photosynthetic adaptation to extreme terrestrial habitat.</title>
        <authorList>
            <person name="Shang J."/>
        </authorList>
    </citation>
    <scope>NUCLEOTIDE SEQUENCE [LARGE SCALE GENOMIC DNA]</scope>
    <source>
        <strain evidence="1 2">CCNUN1</strain>
    </source>
</reference>
<name>A0A2K8SPS5_9NOSO</name>
<dbReference type="AlphaFoldDB" id="A0A2K8SPS5"/>
<keyword evidence="2" id="KW-1185">Reference proteome</keyword>
<accession>A0A2K8SPS5</accession>
<gene>
    <name evidence="1" type="ORF">COO91_03353</name>
</gene>